<evidence type="ECO:0000313" key="3">
    <source>
        <dbReference type="Proteomes" id="UP000001510"/>
    </source>
</evidence>
<accession>B0JQN4</accession>
<reference evidence="2 3" key="1">
    <citation type="journal article" date="2007" name="DNA Res.">
        <title>Complete genomic structure of the bloom-forming toxic cyanobacterium Microcystis aeruginosa NIES-843.</title>
        <authorList>
            <person name="Kaneko T."/>
            <person name="Nakajima N."/>
            <person name="Okamoto S."/>
            <person name="Suzuki I."/>
            <person name="Tanabe Y."/>
            <person name="Tamaoki M."/>
            <person name="Nakamura Y."/>
            <person name="Kasai F."/>
            <person name="Watanabe A."/>
            <person name="Kawashima K."/>
            <person name="Kishida Y."/>
            <person name="Ono A."/>
            <person name="Shimizu Y."/>
            <person name="Takahashi C."/>
            <person name="Minami C."/>
            <person name="Fujishiro T."/>
            <person name="Kohara M."/>
            <person name="Katoh M."/>
            <person name="Nakazaki N."/>
            <person name="Nakayama S."/>
            <person name="Yamada M."/>
            <person name="Tabata S."/>
            <person name="Watanabe M.M."/>
        </authorList>
    </citation>
    <scope>NUCLEOTIDE SEQUENCE [LARGE SCALE GENOMIC DNA]</scope>
    <source>
        <strain evidence="3">NIES-843 / IAM M-247</strain>
    </source>
</reference>
<keyword evidence="3" id="KW-1185">Reference proteome</keyword>
<dbReference type="AlphaFoldDB" id="B0JQN4"/>
<protein>
    <submittedName>
        <fullName evidence="2">Transposase</fullName>
    </submittedName>
</protein>
<dbReference type="Pfam" id="PF13546">
    <property type="entry name" value="DDE_5"/>
    <property type="match status" value="1"/>
</dbReference>
<evidence type="ECO:0000259" key="1">
    <source>
        <dbReference type="Pfam" id="PF13546"/>
    </source>
</evidence>
<dbReference type="SUPFAM" id="SSF53098">
    <property type="entry name" value="Ribonuclease H-like"/>
    <property type="match status" value="1"/>
</dbReference>
<name>B0JQN4_MICAN</name>
<dbReference type="EMBL" id="AP009552">
    <property type="protein sequence ID" value="BAG00693.1"/>
    <property type="molecule type" value="Genomic_DNA"/>
</dbReference>
<evidence type="ECO:0000313" key="2">
    <source>
        <dbReference type="EMBL" id="BAG00693.1"/>
    </source>
</evidence>
<gene>
    <name evidence="2" type="ordered locus">MAE_08710</name>
</gene>
<dbReference type="STRING" id="449447.MAE_08710"/>
<dbReference type="PANTHER" id="PTHR33627">
    <property type="entry name" value="TRANSPOSASE"/>
    <property type="match status" value="1"/>
</dbReference>
<dbReference type="NCBIfam" id="NF033540">
    <property type="entry name" value="transpos_IS701"/>
    <property type="match status" value="1"/>
</dbReference>
<dbReference type="InterPro" id="IPR039365">
    <property type="entry name" value="IS701-like"/>
</dbReference>
<feature type="domain" description="Transposase IS701-like DDE" evidence="1">
    <location>
        <begin position="1"/>
        <end position="178"/>
    </location>
</feature>
<sequence>MANNAVGVVYNRLHHFLTESPWSDRQVNECRLQVMNQCRQTQIPRGFSLIVDDSGHRKSGNLTAGVGRQYLGEIGKTDNGIVAVTTHLYDGKKSVPLDIEIYQPASSLAEGKEDKEFKKKPEIAIDLIDRSLTRGYRPKIVLIDAGYGNNTNFLKALEERKLKYLGGLAKNRKVIIEKEGGVEETIQLEQLAKSLSEKDWEKITLNLDKEKTVWVAVFRAKISQLEGERNLAIVMNASSMEKATEVDYFITNVVEADTVTASWIVRTYTERNWVEVFYREAKGWLGLREYQVRDKRSLLRHFILVFCAYTFILWHKLTGGLQRQWANRPLNTFVEALEAFRTAMSFRFFEWLTENRDVFAAYKASLGSISPLQ</sequence>
<dbReference type="InterPro" id="IPR038721">
    <property type="entry name" value="IS701-like_DDE_dom"/>
</dbReference>
<organism evidence="2 3">
    <name type="scientific">Microcystis aeruginosa (strain NIES-843 / IAM M-2473)</name>
    <dbReference type="NCBI Taxonomy" id="449447"/>
    <lineage>
        <taxon>Bacteria</taxon>
        <taxon>Bacillati</taxon>
        <taxon>Cyanobacteriota</taxon>
        <taxon>Cyanophyceae</taxon>
        <taxon>Oscillatoriophycideae</taxon>
        <taxon>Chroococcales</taxon>
        <taxon>Microcystaceae</taxon>
        <taxon>Microcystis</taxon>
    </lineage>
</organism>
<dbReference type="EnsemblBacteria" id="BAG00693">
    <property type="protein sequence ID" value="BAG00693"/>
    <property type="gene ID" value="MAE_08710"/>
</dbReference>
<dbReference type="Proteomes" id="UP000001510">
    <property type="component" value="Chromosome"/>
</dbReference>
<dbReference type="KEGG" id="mar:MAE_08710"/>
<dbReference type="PaxDb" id="449447-MAE_08710"/>
<dbReference type="PANTHER" id="PTHR33627:SF1">
    <property type="entry name" value="TRANSPOSASE"/>
    <property type="match status" value="1"/>
</dbReference>
<dbReference type="eggNOG" id="COG3385">
    <property type="taxonomic scope" value="Bacteria"/>
</dbReference>
<dbReference type="InterPro" id="IPR012337">
    <property type="entry name" value="RNaseH-like_sf"/>
</dbReference>
<dbReference type="eggNOG" id="COG5659">
    <property type="taxonomic scope" value="Bacteria"/>
</dbReference>
<dbReference type="HOGENOM" id="CLU_049561_0_0_3"/>
<proteinExistence type="predicted"/>